<evidence type="ECO:0000256" key="2">
    <source>
        <dbReference type="ARBA" id="ARBA00013017"/>
    </source>
</evidence>
<dbReference type="SUPFAM" id="SSF52833">
    <property type="entry name" value="Thioredoxin-like"/>
    <property type="match status" value="1"/>
</dbReference>
<dbReference type="GO" id="GO:0034599">
    <property type="term" value="P:cellular response to oxidative stress"/>
    <property type="evidence" value="ECO:0007669"/>
    <property type="project" value="TreeGrafter"/>
</dbReference>
<dbReference type="EC" id="1.11.1.24" evidence="2"/>
<dbReference type="PANTHER" id="PTHR42801:SF8">
    <property type="entry name" value="PEROXIREDOXIN RV1608C-RELATED"/>
    <property type="match status" value="1"/>
</dbReference>
<comment type="similarity">
    <text evidence="9">Belongs to the peroxiredoxin family. BCP/PrxQ subfamily.</text>
</comment>
<proteinExistence type="inferred from homology"/>
<protein>
    <recommendedName>
        <fullName evidence="2">thioredoxin-dependent peroxiredoxin</fullName>
        <ecNumber evidence="2">1.11.1.24</ecNumber>
    </recommendedName>
    <alternativeName>
        <fullName evidence="10">Bacterioferritin comigratory protein</fullName>
    </alternativeName>
    <alternativeName>
        <fullName evidence="8">Thioredoxin peroxidase</fullName>
    </alternativeName>
</protein>
<evidence type="ECO:0000256" key="7">
    <source>
        <dbReference type="ARBA" id="ARBA00023284"/>
    </source>
</evidence>
<keyword evidence="6" id="KW-1015">Disulfide bond</keyword>
<dbReference type="InterPro" id="IPR007995">
    <property type="entry name" value="DUF742"/>
</dbReference>
<dbReference type="InterPro" id="IPR000866">
    <property type="entry name" value="AhpC/TSA"/>
</dbReference>
<evidence type="ECO:0000313" key="14">
    <source>
        <dbReference type="Proteomes" id="UP000247781"/>
    </source>
</evidence>
<evidence type="ECO:0000256" key="1">
    <source>
        <dbReference type="ARBA" id="ARBA00003330"/>
    </source>
</evidence>
<evidence type="ECO:0000256" key="5">
    <source>
        <dbReference type="ARBA" id="ARBA00023002"/>
    </source>
</evidence>
<dbReference type="GO" id="GO:0045454">
    <property type="term" value="P:cell redox homeostasis"/>
    <property type="evidence" value="ECO:0007669"/>
    <property type="project" value="TreeGrafter"/>
</dbReference>
<keyword evidence="5" id="KW-0560">Oxidoreductase</keyword>
<dbReference type="PROSITE" id="PS51352">
    <property type="entry name" value="THIOREDOXIN_2"/>
    <property type="match status" value="1"/>
</dbReference>
<dbReference type="GO" id="GO:0008379">
    <property type="term" value="F:thioredoxin peroxidase activity"/>
    <property type="evidence" value="ECO:0007669"/>
    <property type="project" value="TreeGrafter"/>
</dbReference>
<dbReference type="AlphaFoldDB" id="A0A318HJB5"/>
<dbReference type="GO" id="GO:0005737">
    <property type="term" value="C:cytoplasm"/>
    <property type="evidence" value="ECO:0007669"/>
    <property type="project" value="TreeGrafter"/>
</dbReference>
<dbReference type="PANTHER" id="PTHR42801">
    <property type="entry name" value="THIOREDOXIN-DEPENDENT PEROXIDE REDUCTASE"/>
    <property type="match status" value="1"/>
</dbReference>
<evidence type="ECO:0000256" key="9">
    <source>
        <dbReference type="ARBA" id="ARBA00038489"/>
    </source>
</evidence>
<accession>A0A318HJB5</accession>
<evidence type="ECO:0000256" key="8">
    <source>
        <dbReference type="ARBA" id="ARBA00032824"/>
    </source>
</evidence>
<feature type="domain" description="Thioredoxin" evidence="12">
    <location>
        <begin position="20"/>
        <end position="197"/>
    </location>
</feature>
<keyword evidence="14" id="KW-1185">Reference proteome</keyword>
<organism evidence="13 14">
    <name type="scientific">Mycolicibacterium moriokaense</name>
    <dbReference type="NCBI Taxonomy" id="39691"/>
    <lineage>
        <taxon>Bacteria</taxon>
        <taxon>Bacillati</taxon>
        <taxon>Actinomycetota</taxon>
        <taxon>Actinomycetes</taxon>
        <taxon>Mycobacteriales</taxon>
        <taxon>Mycobacteriaceae</taxon>
        <taxon>Mycolicibacterium</taxon>
    </lineage>
</organism>
<comment type="function">
    <text evidence="1">Thiol-specific peroxidase that catalyzes the reduction of hydrogen peroxide and organic hydroperoxides to water and alcohols, respectively. Plays a role in cell protection against oxidative stress by detoxifying peroxides and as sensor of hydrogen peroxide-mediated signaling events.</text>
</comment>
<evidence type="ECO:0000256" key="10">
    <source>
        <dbReference type="ARBA" id="ARBA00041373"/>
    </source>
</evidence>
<dbReference type="Gene3D" id="3.40.30.10">
    <property type="entry name" value="Glutaredoxin"/>
    <property type="match status" value="1"/>
</dbReference>
<evidence type="ECO:0000256" key="3">
    <source>
        <dbReference type="ARBA" id="ARBA00022559"/>
    </source>
</evidence>
<evidence type="ECO:0000256" key="4">
    <source>
        <dbReference type="ARBA" id="ARBA00022862"/>
    </source>
</evidence>
<comment type="caution">
    <text evidence="13">The sequence shown here is derived from an EMBL/GenBank/DDBJ whole genome shotgun (WGS) entry which is preliminary data.</text>
</comment>
<evidence type="ECO:0000259" key="12">
    <source>
        <dbReference type="PROSITE" id="PS51352"/>
    </source>
</evidence>
<dbReference type="InterPro" id="IPR013766">
    <property type="entry name" value="Thioredoxin_domain"/>
</dbReference>
<dbReference type="EMBL" id="QJJU01000004">
    <property type="protein sequence ID" value="PXX10333.1"/>
    <property type="molecule type" value="Genomic_DNA"/>
</dbReference>
<evidence type="ECO:0000313" key="13">
    <source>
        <dbReference type="EMBL" id="PXX10333.1"/>
    </source>
</evidence>
<dbReference type="Pfam" id="PF05331">
    <property type="entry name" value="DUF742"/>
    <property type="match status" value="1"/>
</dbReference>
<evidence type="ECO:0000256" key="11">
    <source>
        <dbReference type="ARBA" id="ARBA00049091"/>
    </source>
</evidence>
<keyword evidence="7" id="KW-0676">Redox-active center</keyword>
<reference evidence="14" key="1">
    <citation type="submission" date="2018-05" db="EMBL/GenBank/DDBJ databases">
        <authorList>
            <person name="Deangelis K."/>
            <person name="Huntemann M."/>
            <person name="Clum A."/>
            <person name="Pillay M."/>
            <person name="Palaniappan K."/>
            <person name="Varghese N."/>
            <person name="Mikhailova N."/>
            <person name="Stamatis D."/>
            <person name="Reddy T."/>
            <person name="Daum C."/>
            <person name="Shapiro N."/>
            <person name="Ivanova N."/>
            <person name="Kyrpides N."/>
            <person name="Woyke T."/>
        </authorList>
    </citation>
    <scope>NUCLEOTIDE SEQUENCE [LARGE SCALE GENOMIC DNA]</scope>
    <source>
        <strain evidence="14">GAS496</strain>
    </source>
</reference>
<dbReference type="Proteomes" id="UP000247781">
    <property type="component" value="Unassembled WGS sequence"/>
</dbReference>
<name>A0A318HJB5_9MYCO</name>
<evidence type="ECO:0000256" key="6">
    <source>
        <dbReference type="ARBA" id="ARBA00023157"/>
    </source>
</evidence>
<reference evidence="13 14" key="2">
    <citation type="submission" date="2018-06" db="EMBL/GenBank/DDBJ databases">
        <title>Sequencing of bacterial isolates from soil warming experiment in Harvard Forest, Massachusetts, USA.</title>
        <authorList>
            <person name="Deangelis K.PhD."/>
        </authorList>
    </citation>
    <scope>NUCLEOTIDE SEQUENCE [LARGE SCALE GENOMIC DNA]</scope>
    <source>
        <strain evidence="13 14">GAS496</strain>
    </source>
</reference>
<gene>
    <name evidence="13" type="ORF">C8E89_104129</name>
</gene>
<dbReference type="Pfam" id="PF00578">
    <property type="entry name" value="AhpC-TSA"/>
    <property type="match status" value="1"/>
</dbReference>
<sequence>MTELSERRVAQSFPRYSLPMIAGEKAPNFTLYDHTGRPRTLSALLSEGPVVLFFFPLASSPICTAQACHFRDLSNEFATVGAQRVGISTDTVDRQAHFAQQRSFDYPLLSDADGVVSELFGVRRGTFARLRKSVVAREATRHGKHTRRRGLLARLLPVRRTTFVIDTDRTVLKVVSNEVRASVHADQTLWFLENHNVSHSSSHVRQKHTDARQQSEGKGEAIGDWFTEPETAEEPSLVRPNTLTAGRIDSGVELALETPVEAMNTTAKPPRWPKNDVRGQILTWCVHSTTVAEIAARLSLPLGATRFLVDDLVTQGYLRVCAPLGDSLTIDERRELLSRTLVGLRAL</sequence>
<dbReference type="CDD" id="cd03017">
    <property type="entry name" value="PRX_BCP"/>
    <property type="match status" value="1"/>
</dbReference>
<keyword evidence="3" id="KW-0575">Peroxidase</keyword>
<dbReference type="InterPro" id="IPR036249">
    <property type="entry name" value="Thioredoxin-like_sf"/>
</dbReference>
<dbReference type="InterPro" id="IPR050924">
    <property type="entry name" value="Peroxiredoxin_BCP/PrxQ"/>
</dbReference>
<keyword evidence="4" id="KW-0049">Antioxidant</keyword>
<comment type="catalytic activity">
    <reaction evidence="11">
        <text>a hydroperoxide + [thioredoxin]-dithiol = an alcohol + [thioredoxin]-disulfide + H2O</text>
        <dbReference type="Rhea" id="RHEA:62620"/>
        <dbReference type="Rhea" id="RHEA-COMP:10698"/>
        <dbReference type="Rhea" id="RHEA-COMP:10700"/>
        <dbReference type="ChEBI" id="CHEBI:15377"/>
        <dbReference type="ChEBI" id="CHEBI:29950"/>
        <dbReference type="ChEBI" id="CHEBI:30879"/>
        <dbReference type="ChEBI" id="CHEBI:35924"/>
        <dbReference type="ChEBI" id="CHEBI:50058"/>
        <dbReference type="EC" id="1.11.1.24"/>
    </reaction>
</comment>